<evidence type="ECO:0000313" key="1">
    <source>
        <dbReference type="EMBL" id="NHN85578.1"/>
    </source>
</evidence>
<name>A0ABX0JU81_9PROT</name>
<comment type="caution">
    <text evidence="1">The sequence shown here is derived from an EMBL/GenBank/DDBJ whole genome shotgun (WGS) entry which is preliminary data.</text>
</comment>
<protein>
    <recommendedName>
        <fullName evidence="3">HNH endonuclease 5 domain-containing protein</fullName>
    </recommendedName>
</protein>
<evidence type="ECO:0000313" key="2">
    <source>
        <dbReference type="Proteomes" id="UP000635278"/>
    </source>
</evidence>
<reference evidence="1 2" key="1">
    <citation type="journal article" date="2020" name="Int. J. Syst. Evol. Microbiol.">
        <title>Novel acetic acid bacteria from cider fermentations: Acetobacter conturbans sp. nov. and Acetobacter fallax sp. nov.</title>
        <authorList>
            <person name="Sombolestani A.S."/>
            <person name="Cleenwerck I."/>
            <person name="Cnockaert M."/>
            <person name="Borremans W."/>
            <person name="Wieme A.D."/>
            <person name="De Vuyst L."/>
            <person name="Vandamme P."/>
        </authorList>
    </citation>
    <scope>NUCLEOTIDE SEQUENCE [LARGE SCALE GENOMIC DNA]</scope>
    <source>
        <strain evidence="1 2">LMG 30640</strain>
    </source>
</reference>
<accession>A0ABX0JU81</accession>
<organism evidence="1 2">
    <name type="scientific">Acetobacter musti</name>
    <dbReference type="NCBI Taxonomy" id="864732"/>
    <lineage>
        <taxon>Bacteria</taxon>
        <taxon>Pseudomonadati</taxon>
        <taxon>Pseudomonadota</taxon>
        <taxon>Alphaproteobacteria</taxon>
        <taxon>Acetobacterales</taxon>
        <taxon>Acetobacteraceae</taxon>
        <taxon>Acetobacter</taxon>
    </lineage>
</organism>
<sequence>MKYVEEFIDERLKLPWCMHCGRNLADLKTTRDHIPTKSFLSHPLPEDFPVIEICFDCNNSFSRDGEYTVAFLSSVLSGTTDPDNQINSSASRAMGRSPALRARIDQSQTKHVTDDGITELIWEPDRERVNRIVVKNARGHALFEAGHTLNHEPAEIQTVPLSLMSSEQQKEFETEEGHSSFSLWPEVGSRMMTRLTRGDDMAGIWVVVQPGIYRYAVREDGDRIRIKSVIFEYLATEVTWEDAY</sequence>
<proteinExistence type="predicted"/>
<gene>
    <name evidence="1" type="ORF">GOB93_13145</name>
</gene>
<dbReference type="EMBL" id="WOTB01000018">
    <property type="protein sequence ID" value="NHN85578.1"/>
    <property type="molecule type" value="Genomic_DNA"/>
</dbReference>
<dbReference type="RefSeq" id="WP_173583972.1">
    <property type="nucleotide sequence ID" value="NZ_WOTB01000018.1"/>
</dbReference>
<evidence type="ECO:0008006" key="3">
    <source>
        <dbReference type="Google" id="ProtNLM"/>
    </source>
</evidence>
<dbReference type="Proteomes" id="UP000635278">
    <property type="component" value="Unassembled WGS sequence"/>
</dbReference>
<keyword evidence="2" id="KW-1185">Reference proteome</keyword>